<evidence type="ECO:0000313" key="4">
    <source>
        <dbReference type="Proteomes" id="UP001416858"/>
    </source>
</evidence>
<evidence type="ECO:0000256" key="1">
    <source>
        <dbReference type="SAM" id="MobiDB-lite"/>
    </source>
</evidence>
<gene>
    <name evidence="3" type="ORF">Rcae01_00863</name>
</gene>
<evidence type="ECO:0000313" key="3">
    <source>
        <dbReference type="EMBL" id="GAA5505418.1"/>
    </source>
</evidence>
<feature type="region of interest" description="Disordered" evidence="1">
    <location>
        <begin position="52"/>
        <end position="80"/>
    </location>
</feature>
<comment type="caution">
    <text evidence="3">The sequence shown here is derived from an EMBL/GenBank/DDBJ whole genome shotgun (WGS) entry which is preliminary data.</text>
</comment>
<organism evidence="3 4">
    <name type="scientific">Novipirellula caenicola</name>
    <dbReference type="NCBI Taxonomy" id="1536901"/>
    <lineage>
        <taxon>Bacteria</taxon>
        <taxon>Pseudomonadati</taxon>
        <taxon>Planctomycetota</taxon>
        <taxon>Planctomycetia</taxon>
        <taxon>Pirellulales</taxon>
        <taxon>Pirellulaceae</taxon>
        <taxon>Novipirellula</taxon>
    </lineage>
</organism>
<dbReference type="Proteomes" id="UP001416858">
    <property type="component" value="Unassembled WGS sequence"/>
</dbReference>
<reference evidence="3 4" key="1">
    <citation type="submission" date="2024-02" db="EMBL/GenBank/DDBJ databases">
        <title>Rhodopirellula caenicola NBRC 110016.</title>
        <authorList>
            <person name="Ichikawa N."/>
            <person name="Katano-Makiyama Y."/>
            <person name="Hidaka K."/>
        </authorList>
    </citation>
    <scope>NUCLEOTIDE SEQUENCE [LARGE SCALE GENOMIC DNA]</scope>
    <source>
        <strain evidence="3 4">NBRC 110016</strain>
    </source>
</reference>
<feature type="signal peptide" evidence="2">
    <location>
        <begin position="1"/>
        <end position="24"/>
    </location>
</feature>
<dbReference type="Pfam" id="PF11162">
    <property type="entry name" value="DUF2946"/>
    <property type="match status" value="1"/>
</dbReference>
<protein>
    <submittedName>
        <fullName evidence="3">Uncharacterized protein</fullName>
    </submittedName>
</protein>
<dbReference type="EMBL" id="BAABRO010000001">
    <property type="protein sequence ID" value="GAA5505418.1"/>
    <property type="molecule type" value="Genomic_DNA"/>
</dbReference>
<feature type="chain" id="PRO_5047123233" evidence="2">
    <location>
        <begin position="25"/>
        <end position="138"/>
    </location>
</feature>
<evidence type="ECO:0000256" key="2">
    <source>
        <dbReference type="SAM" id="SignalP"/>
    </source>
</evidence>
<sequence length="138" mass="14165">MTSLVRPVLSSILCCMIAFGHAPAWLHVATCEGGCGEVAVSDAPSTTCSHGCCHHSSSAADSDKPIEDPDRPAEPADQHDSDTCALCQSLASSIGVVSVSTTTLAPEYVCEFLLVGTDQDPVVAPFSIAKPRGPPALA</sequence>
<keyword evidence="4" id="KW-1185">Reference proteome</keyword>
<keyword evidence="2" id="KW-0732">Signal</keyword>
<name>A0ABP9VPQ1_9BACT</name>
<proteinExistence type="predicted"/>
<dbReference type="InterPro" id="IPR021333">
    <property type="entry name" value="DUF2946"/>
</dbReference>
<feature type="compositionally biased region" description="Basic and acidic residues" evidence="1">
    <location>
        <begin position="61"/>
        <end position="80"/>
    </location>
</feature>
<accession>A0ABP9VPQ1</accession>
<dbReference type="RefSeq" id="WP_345682446.1">
    <property type="nucleotide sequence ID" value="NZ_BAABRO010000001.1"/>
</dbReference>